<dbReference type="PIRSF" id="PIRSF006806">
    <property type="entry name" value="FTHF_cligase"/>
    <property type="match status" value="1"/>
</dbReference>
<evidence type="ECO:0000256" key="5">
    <source>
        <dbReference type="RuleBase" id="RU361279"/>
    </source>
</evidence>
<dbReference type="Proteomes" id="UP000078532">
    <property type="component" value="Unassembled WGS sequence"/>
</dbReference>
<dbReference type="PANTHER" id="PTHR23407:SF1">
    <property type="entry name" value="5-FORMYLTETRAHYDROFOLATE CYCLO-LIGASE"/>
    <property type="match status" value="1"/>
</dbReference>
<dbReference type="InterPro" id="IPR037171">
    <property type="entry name" value="NagB/RpiA_transferase-like"/>
</dbReference>
<name>A0A1B7LEF5_9FIRM</name>
<reference evidence="6 7" key="1">
    <citation type="submission" date="2016-04" db="EMBL/GenBank/DDBJ databases">
        <authorList>
            <person name="Evans L.H."/>
            <person name="Alamgir A."/>
            <person name="Owens N."/>
            <person name="Weber N.D."/>
            <person name="Virtaneva K."/>
            <person name="Barbian K."/>
            <person name="Babar A."/>
            <person name="Rosenke K."/>
        </authorList>
    </citation>
    <scope>NUCLEOTIDE SEQUENCE [LARGE SCALE GENOMIC DNA]</scope>
    <source>
        <strain evidence="6 7">LMa1</strain>
    </source>
</reference>
<dbReference type="OrthoDB" id="9801938at2"/>
<dbReference type="GO" id="GO:0030272">
    <property type="term" value="F:5-formyltetrahydrofolate cyclo-ligase activity"/>
    <property type="evidence" value="ECO:0007669"/>
    <property type="project" value="UniProtKB-EC"/>
</dbReference>
<comment type="catalytic activity">
    <reaction evidence="5">
        <text>(6S)-5-formyl-5,6,7,8-tetrahydrofolate + ATP = (6R)-5,10-methenyltetrahydrofolate + ADP + phosphate</text>
        <dbReference type="Rhea" id="RHEA:10488"/>
        <dbReference type="ChEBI" id="CHEBI:30616"/>
        <dbReference type="ChEBI" id="CHEBI:43474"/>
        <dbReference type="ChEBI" id="CHEBI:57455"/>
        <dbReference type="ChEBI" id="CHEBI:57457"/>
        <dbReference type="ChEBI" id="CHEBI:456216"/>
        <dbReference type="EC" id="6.3.3.2"/>
    </reaction>
</comment>
<evidence type="ECO:0000313" key="6">
    <source>
        <dbReference type="EMBL" id="OAT81669.1"/>
    </source>
</evidence>
<dbReference type="EMBL" id="LYVF01000158">
    <property type="protein sequence ID" value="OAT81669.1"/>
    <property type="molecule type" value="Genomic_DNA"/>
</dbReference>
<dbReference type="Gene3D" id="3.40.50.10420">
    <property type="entry name" value="NagB/RpiA/CoA transferase-like"/>
    <property type="match status" value="1"/>
</dbReference>
<feature type="binding site" evidence="4">
    <location>
        <position position="54"/>
    </location>
    <ligand>
        <name>substrate</name>
    </ligand>
</feature>
<dbReference type="AlphaFoldDB" id="A0A1B7LEF5"/>
<keyword evidence="7" id="KW-1185">Reference proteome</keyword>
<comment type="caution">
    <text evidence="6">The sequence shown here is derived from an EMBL/GenBank/DDBJ whole genome shotgun (WGS) entry which is preliminary data.</text>
</comment>
<evidence type="ECO:0000313" key="7">
    <source>
        <dbReference type="Proteomes" id="UP000078532"/>
    </source>
</evidence>
<keyword evidence="5" id="KW-0460">Magnesium</keyword>
<keyword evidence="3 4" id="KW-0067">ATP-binding</keyword>
<dbReference type="GO" id="GO:0035999">
    <property type="term" value="P:tetrahydrofolate interconversion"/>
    <property type="evidence" value="ECO:0007669"/>
    <property type="project" value="TreeGrafter"/>
</dbReference>
<organism evidence="6 7">
    <name type="scientific">Desulfotomaculum copahuensis</name>
    <dbReference type="NCBI Taxonomy" id="1838280"/>
    <lineage>
        <taxon>Bacteria</taxon>
        <taxon>Bacillati</taxon>
        <taxon>Bacillota</taxon>
        <taxon>Clostridia</taxon>
        <taxon>Eubacteriales</taxon>
        <taxon>Desulfotomaculaceae</taxon>
        <taxon>Desulfotomaculum</taxon>
    </lineage>
</organism>
<feature type="binding site" evidence="4">
    <location>
        <begin position="134"/>
        <end position="142"/>
    </location>
    <ligand>
        <name>ATP</name>
        <dbReference type="ChEBI" id="CHEBI:30616"/>
    </ligand>
</feature>
<evidence type="ECO:0000256" key="1">
    <source>
        <dbReference type="ARBA" id="ARBA00010638"/>
    </source>
</evidence>
<dbReference type="EC" id="6.3.3.2" evidence="5"/>
<evidence type="ECO:0000256" key="4">
    <source>
        <dbReference type="PIRSR" id="PIRSR006806-1"/>
    </source>
</evidence>
<gene>
    <name evidence="6" type="ORF">A6M21_09655</name>
</gene>
<dbReference type="SUPFAM" id="SSF100950">
    <property type="entry name" value="NagB/RpiA/CoA transferase-like"/>
    <property type="match status" value="1"/>
</dbReference>
<protein>
    <recommendedName>
        <fullName evidence="5">5-formyltetrahydrofolate cyclo-ligase</fullName>
        <ecNumber evidence="5">6.3.3.2</ecNumber>
    </recommendedName>
</protein>
<keyword evidence="6" id="KW-0436">Ligase</keyword>
<dbReference type="GO" id="GO:0005524">
    <property type="term" value="F:ATP binding"/>
    <property type="evidence" value="ECO:0007669"/>
    <property type="project" value="UniProtKB-KW"/>
</dbReference>
<dbReference type="InterPro" id="IPR024185">
    <property type="entry name" value="FTHF_cligase-like_sf"/>
</dbReference>
<dbReference type="InterPro" id="IPR002698">
    <property type="entry name" value="FTHF_cligase"/>
</dbReference>
<feature type="binding site" evidence="4">
    <location>
        <begin position="3"/>
        <end position="7"/>
    </location>
    <ligand>
        <name>ATP</name>
        <dbReference type="ChEBI" id="CHEBI:30616"/>
    </ligand>
</feature>
<dbReference type="RefSeq" id="WP_066668062.1">
    <property type="nucleotide sequence ID" value="NZ_LYVF01000158.1"/>
</dbReference>
<dbReference type="Pfam" id="PF01812">
    <property type="entry name" value="5-FTHF_cyc-lig"/>
    <property type="match status" value="1"/>
</dbReference>
<evidence type="ECO:0000256" key="3">
    <source>
        <dbReference type="ARBA" id="ARBA00022840"/>
    </source>
</evidence>
<keyword evidence="2 4" id="KW-0547">Nucleotide-binding</keyword>
<evidence type="ECO:0000256" key="2">
    <source>
        <dbReference type="ARBA" id="ARBA00022741"/>
    </source>
</evidence>
<dbReference type="GO" id="GO:0009396">
    <property type="term" value="P:folic acid-containing compound biosynthetic process"/>
    <property type="evidence" value="ECO:0007669"/>
    <property type="project" value="TreeGrafter"/>
</dbReference>
<proteinExistence type="inferred from homology"/>
<dbReference type="STRING" id="1838280.A6M21_09655"/>
<dbReference type="NCBIfam" id="TIGR02727">
    <property type="entry name" value="MTHFS_bact"/>
    <property type="match status" value="1"/>
</dbReference>
<comment type="similarity">
    <text evidence="1 5">Belongs to the 5-formyltetrahydrofolate cyclo-ligase family.</text>
</comment>
<keyword evidence="5" id="KW-0479">Metal-binding</keyword>
<dbReference type="PANTHER" id="PTHR23407">
    <property type="entry name" value="ATPASE INHIBITOR/5-FORMYLTETRAHYDROFOLATE CYCLO-LIGASE"/>
    <property type="match status" value="1"/>
</dbReference>
<feature type="binding site" evidence="4">
    <location>
        <position position="49"/>
    </location>
    <ligand>
        <name>substrate</name>
    </ligand>
</feature>
<dbReference type="GO" id="GO:0046872">
    <property type="term" value="F:metal ion binding"/>
    <property type="evidence" value="ECO:0007669"/>
    <property type="project" value="UniProtKB-KW"/>
</dbReference>
<comment type="cofactor">
    <cofactor evidence="5">
        <name>Mg(2+)</name>
        <dbReference type="ChEBI" id="CHEBI:18420"/>
    </cofactor>
</comment>
<sequence length="195" mass="21675">MTKSEIRKDVLKARQSLSPREVAEKSAAVVRRILEREEYRRSRTLMAYVDFRQEVQTAGLIQAALSAGKRVAVPVTDVANKRLTPSLLLDYPGDLIPGTWGILEPAPDRLRPLDPAELDLVIVPGVAFDLKGNRLGYGGGFYDRFLPRTRPDTVYLAPAFELQIRPEVYPDLHDCPMHLVATEKRVIDARGGAAG</sequence>
<accession>A0A1B7LEF5</accession>